<dbReference type="Proteomes" id="UP000000329">
    <property type="component" value="Chromosome"/>
</dbReference>
<keyword evidence="8" id="KW-0732">Signal</keyword>
<evidence type="ECO:0000256" key="7">
    <source>
        <dbReference type="RuleBase" id="RU362064"/>
    </source>
</evidence>
<proteinExistence type="inferred from homology"/>
<keyword evidence="9" id="KW-0282">Flagellum</keyword>
<keyword evidence="5 7" id="KW-0975">Bacterial flagellum</keyword>
<dbReference type="PANTHER" id="PTHR38766">
    <property type="entry name" value="FLAGELLAR PROTEIN FLIO"/>
    <property type="match status" value="1"/>
</dbReference>
<gene>
    <name evidence="9" type="primary">fliO</name>
    <name evidence="9" type="ordered locus">Hsero_2050</name>
</gene>
<keyword evidence="9" id="KW-0969">Cilium</keyword>
<evidence type="ECO:0000313" key="10">
    <source>
        <dbReference type="Proteomes" id="UP000000329"/>
    </source>
</evidence>
<keyword evidence="4 7" id="KW-0472">Membrane</keyword>
<evidence type="ECO:0000256" key="6">
    <source>
        <dbReference type="ARBA" id="ARBA00037937"/>
    </source>
</evidence>
<dbReference type="HOGENOM" id="CLU_1330424_0_0_4"/>
<evidence type="ECO:0000256" key="5">
    <source>
        <dbReference type="ARBA" id="ARBA00023143"/>
    </source>
</evidence>
<reference evidence="9 10" key="1">
    <citation type="submission" date="2010-04" db="EMBL/GenBank/DDBJ databases">
        <title>The genome of Herbaspirillum seropedicae SmR1, an endophytic, nitrogen-fixing, plant-growth promoting beta-Proteobacteria.</title>
        <authorList>
            <person name="Pedrosa F.O."/>
            <person name="Monteiro R.A."/>
            <person name="Wassem R."/>
            <person name="Cruz L.M."/>
            <person name="Ayub R.A."/>
            <person name="Colauto N.B."/>
            <person name="Fernandez M.A."/>
            <person name="Fungaro M.H.P."/>
            <person name="Grisard E.C."/>
            <person name="Hungria M."/>
            <person name="Madeira H.M.F."/>
            <person name="Nodari R.O."/>
            <person name="Osaku C.A."/>
            <person name="Petzl-Erler M.L."/>
            <person name="Terenzi H."/>
            <person name="Vieira L.G.E."/>
            <person name="Almeida M.I.M."/>
            <person name="Alves L.R."/>
            <person name="Arantes O.M.N."/>
            <person name="Balsanelli E."/>
            <person name="Barcellos F.G."/>
            <person name="Baura V.A."/>
            <person name="Binde D.R."/>
            <person name="Campo R.J."/>
            <person name="Chubatsu L.S."/>
            <person name="Chueire L.M.O."/>
            <person name="Ciferri R.R."/>
            <person name="Correa L.C."/>
            <person name="da Conceicao Silva J.L."/>
            <person name="Dabul A.N.G."/>
            <person name="Dambros B.P."/>
            <person name="Faoro H."/>
            <person name="Favetti A."/>
            <person name="Friedermann G."/>
            <person name="Furlaneto M.C."/>
            <person name="Gasques L.S."/>
            <person name="Gimenes C.C.T."/>
            <person name="Gioppo N.M.R."/>
            <person name="Glienke-Blanco C."/>
            <person name="Godoy L.P."/>
            <person name="Guerra M.P."/>
            <person name="Karp S."/>
            <person name="Kava-Cordeiro V."/>
            <person name="Margarido V.P."/>
            <person name="Mathioni S.M."/>
            <person name="Menck-Soares M.A."/>
            <person name="Murace N.K."/>
            <person name="Nicolas M.F."/>
            <person name="Oliveira C.E.C."/>
            <person name="Pagnan N.A.B."/>
            <person name="Pamphile J.A."/>
            <person name="Patussi E.V."/>
            <person name="Pereira L.F.P."/>
            <person name="Pereira-Ferrari L."/>
            <person name="Pinto F.G.S."/>
            <person name="Precoma C."/>
            <person name="Prioli A.J."/>
            <person name="Prioli S.M.A.P."/>
            <person name="Raittz R.T."/>
            <person name="Ramos H.J.O."/>
            <person name="Ribeiro E.M.S.F."/>
            <person name="Rigo L.U."/>
            <person name="Rocha C.L.M.S.C."/>
            <person name="Rocha S.N."/>
            <person name="Santos K."/>
            <person name="Satori D."/>
            <person name="Silva A.G."/>
            <person name="Simao R.C.G."/>
            <person name="Soares M.A.M."/>
            <person name="Souza E.M."/>
            <person name="Steffens M.B.R."/>
            <person name="Steindel M."/>
            <person name="Tadra-Sfeir M.Z."/>
            <person name="Takahashi E.K."/>
            <person name="Torres R.A."/>
            <person name="Valle J.S."/>
            <person name="Vernal J.I."/>
            <person name="Vilas-Boas L.A."/>
            <person name="Watanabe M.A.E."/>
            <person name="Weiss V.A."/>
            <person name="Yates M.A."/>
            <person name="Souza E.M."/>
        </authorList>
    </citation>
    <scope>NUCLEOTIDE SEQUENCE [LARGE SCALE GENOMIC DNA]</scope>
    <source>
        <strain evidence="9 10">SmR1</strain>
    </source>
</reference>
<comment type="subcellular location">
    <subcellularLocation>
        <location evidence="7">Cell membrane</location>
    </subcellularLocation>
    <subcellularLocation>
        <location evidence="7">Bacterial flagellum basal body</location>
    </subcellularLocation>
</comment>
<dbReference type="AlphaFoldDB" id="D8ISZ1"/>
<evidence type="ECO:0000256" key="4">
    <source>
        <dbReference type="ARBA" id="ARBA00023136"/>
    </source>
</evidence>
<keyword evidence="3 7" id="KW-1133">Transmembrane helix</keyword>
<accession>D8ISZ1</accession>
<evidence type="ECO:0000256" key="8">
    <source>
        <dbReference type="SAM" id="SignalP"/>
    </source>
</evidence>
<feature type="chain" id="PRO_5003115451" description="Flagellar protein" evidence="8">
    <location>
        <begin position="40"/>
        <end position="206"/>
    </location>
</feature>
<keyword evidence="2 7" id="KW-0812">Transmembrane</keyword>
<dbReference type="EMBL" id="CP002039">
    <property type="protein sequence ID" value="ADJ63550.1"/>
    <property type="molecule type" value="Genomic_DNA"/>
</dbReference>
<dbReference type="InterPro" id="IPR022781">
    <property type="entry name" value="Flagellar_biosynth_FliO"/>
</dbReference>
<feature type="transmembrane region" description="Helical" evidence="7">
    <location>
        <begin position="84"/>
        <end position="105"/>
    </location>
</feature>
<dbReference type="GO" id="GO:0044781">
    <property type="term" value="P:bacterial-type flagellum organization"/>
    <property type="evidence" value="ECO:0007669"/>
    <property type="project" value="UniProtKB-UniRule"/>
</dbReference>
<dbReference type="PANTHER" id="PTHR38766:SF1">
    <property type="entry name" value="FLAGELLAR PROTEIN FLIO"/>
    <property type="match status" value="1"/>
</dbReference>
<keyword evidence="9" id="KW-0966">Cell projection</keyword>
<dbReference type="GO" id="GO:0005886">
    <property type="term" value="C:plasma membrane"/>
    <property type="evidence" value="ECO:0007669"/>
    <property type="project" value="UniProtKB-SubCell"/>
</dbReference>
<dbReference type="STRING" id="757424.Hsero_2050"/>
<organism evidence="9 10">
    <name type="scientific">Herbaspirillum seropedicae (strain SmR1)</name>
    <dbReference type="NCBI Taxonomy" id="757424"/>
    <lineage>
        <taxon>Bacteria</taxon>
        <taxon>Pseudomonadati</taxon>
        <taxon>Pseudomonadota</taxon>
        <taxon>Betaproteobacteria</taxon>
        <taxon>Burkholderiales</taxon>
        <taxon>Oxalobacteraceae</taxon>
        <taxon>Herbaspirillum</taxon>
    </lineage>
</organism>
<dbReference type="GO" id="GO:0009425">
    <property type="term" value="C:bacterial-type flagellum basal body"/>
    <property type="evidence" value="ECO:0007669"/>
    <property type="project" value="UniProtKB-SubCell"/>
</dbReference>
<feature type="signal peptide" evidence="8">
    <location>
        <begin position="1"/>
        <end position="39"/>
    </location>
</feature>
<protein>
    <recommendedName>
        <fullName evidence="7">Flagellar protein</fullName>
    </recommendedName>
</protein>
<dbReference type="eggNOG" id="COG3190">
    <property type="taxonomic scope" value="Bacteria"/>
</dbReference>
<name>D8ISZ1_HERSS</name>
<evidence type="ECO:0000256" key="1">
    <source>
        <dbReference type="ARBA" id="ARBA00022475"/>
    </source>
</evidence>
<keyword evidence="10" id="KW-1185">Reference proteome</keyword>
<dbReference type="Pfam" id="PF04347">
    <property type="entry name" value="FliO"/>
    <property type="match status" value="1"/>
</dbReference>
<sequence>MNHPVAASLSRSLQQCRAGLVSALLFLGGAMLGSSAAWADNGAAANTAANTLSTPAAAAHATANSAAAAAQSAGAALPSSGGSVFTMLLGLTVVLAVLAAVAWLFKRFGLNQGLAGNAAAKVVGGVSVGTRERVMVIEVGEQWIVVGVAPGRVNALATMPRQTLAAAQAGATGHAPAFATWLKHTMDKRNGAAGNGERPGQDGSTS</sequence>
<keyword evidence="1 7" id="KW-1003">Cell membrane</keyword>
<evidence type="ECO:0000256" key="2">
    <source>
        <dbReference type="ARBA" id="ARBA00022692"/>
    </source>
</evidence>
<dbReference type="InterPro" id="IPR052205">
    <property type="entry name" value="FliO/MopB"/>
</dbReference>
<dbReference type="NCBIfam" id="TIGR03500">
    <property type="entry name" value="FliO_TIGR"/>
    <property type="match status" value="1"/>
</dbReference>
<dbReference type="KEGG" id="hse:Hsero_2050"/>
<comment type="similarity">
    <text evidence="6 7">Belongs to the FliO/MopB family.</text>
</comment>
<evidence type="ECO:0000313" key="9">
    <source>
        <dbReference type="EMBL" id="ADJ63550.1"/>
    </source>
</evidence>
<evidence type="ECO:0000256" key="3">
    <source>
        <dbReference type="ARBA" id="ARBA00022989"/>
    </source>
</evidence>